<feature type="transmembrane region" description="Helical" evidence="5">
    <location>
        <begin position="340"/>
        <end position="362"/>
    </location>
</feature>
<protein>
    <submittedName>
        <fullName evidence="7">MFS transporter</fullName>
    </submittedName>
</protein>
<evidence type="ECO:0000256" key="2">
    <source>
        <dbReference type="ARBA" id="ARBA00022692"/>
    </source>
</evidence>
<feature type="transmembrane region" description="Helical" evidence="5">
    <location>
        <begin position="143"/>
        <end position="164"/>
    </location>
</feature>
<feature type="transmembrane region" description="Helical" evidence="5">
    <location>
        <begin position="104"/>
        <end position="122"/>
    </location>
</feature>
<feature type="transmembrane region" description="Helical" evidence="5">
    <location>
        <begin position="80"/>
        <end position="98"/>
    </location>
</feature>
<comment type="caution">
    <text evidence="7">The sequence shown here is derived from an EMBL/GenBank/DDBJ whole genome shotgun (WGS) entry which is preliminary data.</text>
</comment>
<evidence type="ECO:0000256" key="3">
    <source>
        <dbReference type="ARBA" id="ARBA00022989"/>
    </source>
</evidence>
<gene>
    <name evidence="7" type="ORF">ACFOUW_37365</name>
</gene>
<proteinExistence type="predicted"/>
<keyword evidence="4 5" id="KW-0472">Membrane</keyword>
<dbReference type="Gene3D" id="1.20.1250.20">
    <property type="entry name" value="MFS general substrate transporter like domains"/>
    <property type="match status" value="2"/>
</dbReference>
<feature type="transmembrane region" description="Helical" evidence="5">
    <location>
        <begin position="283"/>
        <end position="301"/>
    </location>
</feature>
<dbReference type="InterPro" id="IPR036259">
    <property type="entry name" value="MFS_trans_sf"/>
</dbReference>
<evidence type="ECO:0000256" key="1">
    <source>
        <dbReference type="ARBA" id="ARBA00004651"/>
    </source>
</evidence>
<name>A0ABV7YNA2_9ACTN</name>
<dbReference type="EMBL" id="JBHRZH010000056">
    <property type="protein sequence ID" value="MFC3766547.1"/>
    <property type="molecule type" value="Genomic_DNA"/>
</dbReference>
<dbReference type="Pfam" id="PF07690">
    <property type="entry name" value="MFS_1"/>
    <property type="match status" value="1"/>
</dbReference>
<keyword evidence="8" id="KW-1185">Reference proteome</keyword>
<sequence>MPVASPVTNEVRKARVAVALTFLMHAATFATWAPRIPSIKENLDLSHDDLGFALGGMAVGLLIGTRLTGRMEKQGRTGTAMRVVVALQAISLAGPGFAVNLWTLTAALFVLGLLGGMLDVLMNAHAVAVERLYERPIMSSFHGLWSVGSMVGSAIAAGVAQLGVDVRVHFIVVGVIVLIASVPLLMPLLSGDHEAATTGHHVDEAQPKGPPVGLLVVTVLCVMGFGSFLAEGSVADWGPLYMHENVGTSEAFAALSLSVFSGAMAICRLIADRVGMILGPVMVARVGTLISLVGFGLFLLVQEPAVALVGFALAGFGIGPVVPIVFSAGGNTRTKKRASVLGPTVSAGYVGAVIGPVAIGAIAERAGLNWALGVPVLFLVVILLSAGLLAGASGGTDPETKSHAHGPPHADG</sequence>
<dbReference type="RefSeq" id="WP_205118030.1">
    <property type="nucleotide sequence ID" value="NZ_JAFBCM010000001.1"/>
</dbReference>
<feature type="transmembrane region" description="Helical" evidence="5">
    <location>
        <begin position="50"/>
        <end position="68"/>
    </location>
</feature>
<keyword evidence="3 5" id="KW-1133">Transmembrane helix</keyword>
<dbReference type="PROSITE" id="PS50850">
    <property type="entry name" value="MFS"/>
    <property type="match status" value="1"/>
</dbReference>
<dbReference type="InterPro" id="IPR011701">
    <property type="entry name" value="MFS"/>
</dbReference>
<evidence type="ECO:0000256" key="4">
    <source>
        <dbReference type="ARBA" id="ARBA00023136"/>
    </source>
</evidence>
<dbReference type="InterPro" id="IPR051788">
    <property type="entry name" value="MFS_Transporter"/>
</dbReference>
<dbReference type="CDD" id="cd17393">
    <property type="entry name" value="MFS_MosC_like"/>
    <property type="match status" value="1"/>
</dbReference>
<dbReference type="PANTHER" id="PTHR23514">
    <property type="entry name" value="BYPASS OF STOP CODON PROTEIN 6"/>
    <property type="match status" value="1"/>
</dbReference>
<organism evidence="7 8">
    <name type="scientific">Tenggerimyces flavus</name>
    <dbReference type="NCBI Taxonomy" id="1708749"/>
    <lineage>
        <taxon>Bacteria</taxon>
        <taxon>Bacillati</taxon>
        <taxon>Actinomycetota</taxon>
        <taxon>Actinomycetes</taxon>
        <taxon>Propionibacteriales</taxon>
        <taxon>Nocardioidaceae</taxon>
        <taxon>Tenggerimyces</taxon>
    </lineage>
</organism>
<feature type="transmembrane region" description="Helical" evidence="5">
    <location>
        <begin position="307"/>
        <end position="328"/>
    </location>
</feature>
<keyword evidence="2 5" id="KW-0812">Transmembrane</keyword>
<evidence type="ECO:0000313" key="8">
    <source>
        <dbReference type="Proteomes" id="UP001595699"/>
    </source>
</evidence>
<evidence type="ECO:0000259" key="6">
    <source>
        <dbReference type="PROSITE" id="PS50850"/>
    </source>
</evidence>
<feature type="transmembrane region" description="Helical" evidence="5">
    <location>
        <begin position="170"/>
        <end position="191"/>
    </location>
</feature>
<feature type="transmembrane region" description="Helical" evidence="5">
    <location>
        <begin position="16"/>
        <end position="34"/>
    </location>
</feature>
<feature type="domain" description="Major facilitator superfamily (MFS) profile" evidence="6">
    <location>
        <begin position="14"/>
        <end position="399"/>
    </location>
</feature>
<feature type="transmembrane region" description="Helical" evidence="5">
    <location>
        <begin position="368"/>
        <end position="392"/>
    </location>
</feature>
<dbReference type="Proteomes" id="UP001595699">
    <property type="component" value="Unassembled WGS sequence"/>
</dbReference>
<evidence type="ECO:0000313" key="7">
    <source>
        <dbReference type="EMBL" id="MFC3766547.1"/>
    </source>
</evidence>
<evidence type="ECO:0000256" key="5">
    <source>
        <dbReference type="SAM" id="Phobius"/>
    </source>
</evidence>
<feature type="transmembrane region" description="Helical" evidence="5">
    <location>
        <begin position="251"/>
        <end position="271"/>
    </location>
</feature>
<dbReference type="InterPro" id="IPR020846">
    <property type="entry name" value="MFS_dom"/>
</dbReference>
<reference evidence="8" key="1">
    <citation type="journal article" date="2019" name="Int. J. Syst. Evol. Microbiol.">
        <title>The Global Catalogue of Microorganisms (GCM) 10K type strain sequencing project: providing services to taxonomists for standard genome sequencing and annotation.</title>
        <authorList>
            <consortium name="The Broad Institute Genomics Platform"/>
            <consortium name="The Broad Institute Genome Sequencing Center for Infectious Disease"/>
            <person name="Wu L."/>
            <person name="Ma J."/>
        </authorList>
    </citation>
    <scope>NUCLEOTIDE SEQUENCE [LARGE SCALE GENOMIC DNA]</scope>
    <source>
        <strain evidence="8">CGMCC 4.7241</strain>
    </source>
</reference>
<accession>A0ABV7YNA2</accession>
<dbReference type="SUPFAM" id="SSF103473">
    <property type="entry name" value="MFS general substrate transporter"/>
    <property type="match status" value="1"/>
</dbReference>
<feature type="transmembrane region" description="Helical" evidence="5">
    <location>
        <begin position="212"/>
        <end position="231"/>
    </location>
</feature>
<dbReference type="PANTHER" id="PTHR23514:SF13">
    <property type="entry name" value="INNER MEMBRANE PROTEIN YBJJ"/>
    <property type="match status" value="1"/>
</dbReference>
<comment type="subcellular location">
    <subcellularLocation>
        <location evidence="1">Cell membrane</location>
        <topology evidence="1">Multi-pass membrane protein</topology>
    </subcellularLocation>
</comment>